<proteinExistence type="predicted"/>
<dbReference type="Proteomes" id="UP000030428">
    <property type="component" value="Unassembled WGS sequence"/>
</dbReference>
<accession>A0A4E0QMN1</accession>
<dbReference type="Gene3D" id="3.30.460.40">
    <property type="match status" value="1"/>
</dbReference>
<evidence type="ECO:0000313" key="1">
    <source>
        <dbReference type="EMBL" id="TGN99880.1"/>
    </source>
</evidence>
<protein>
    <recommendedName>
        <fullName evidence="3">Nucleotidyltransferase family protein</fullName>
    </recommendedName>
</protein>
<evidence type="ECO:0000313" key="2">
    <source>
        <dbReference type="Proteomes" id="UP000030428"/>
    </source>
</evidence>
<dbReference type="AlphaFoldDB" id="A0A4E0QMN1"/>
<keyword evidence="2" id="KW-1185">Reference proteome</keyword>
<name>A0A4E0QMN1_9GAMM</name>
<dbReference type="Pfam" id="PF14907">
    <property type="entry name" value="NTP_transf_5"/>
    <property type="match status" value="1"/>
</dbReference>
<dbReference type="InterPro" id="IPR039498">
    <property type="entry name" value="NTP_transf_5"/>
</dbReference>
<sequence length="399" mass="46666">MTESDWKALILQARSHKITPLMWQRLKTLGLSERLPKAARQAISAQLRTIASRNLDHYRELVKLLAELEGKGIEVILLKGLHLAQKVYRNLTLRPMVDMDILVRQEHLAPVQAILLEWGYVPLKQMSIEDCCATSLHLPPLIKVGTINIELHWHIEEPSNPFAIDLDGLWKRAQWWQLGSFKVGGLSPEDLLLHFATHTAYHHFFRIGFIAFFDVAKTIEHYGAVLDWNTLLKRAREWRATRPLFLTLYLAHELVGASVPTTVLKSLEPLEDWQKWVELAKRQLVAGPDRKSKEISTHEKLALAISNVRKRERGGARLQFIRQRLFPARKELVRFYPWLGNTQLVYLFLPYHWLSYLNRYTWPLLQSALLGKRRREVNTKLQQLDPNAQLWRWFTDIKR</sequence>
<gene>
    <name evidence="1" type="ORF">PN36_32450</name>
</gene>
<reference evidence="1 2" key="1">
    <citation type="journal article" date="2016" name="Front. Microbiol.">
        <title>Single-Cell (Meta-)Genomics of a Dimorphic Candidatus Thiomargarita nelsonii Reveals Genomic Plasticity.</title>
        <authorList>
            <person name="Flood B.E."/>
            <person name="Fliss P."/>
            <person name="Jones D.S."/>
            <person name="Dick G.J."/>
            <person name="Jain S."/>
            <person name="Kaster A.K."/>
            <person name="Winkel M."/>
            <person name="Mussmann M."/>
            <person name="Bailey J."/>
        </authorList>
    </citation>
    <scope>NUCLEOTIDE SEQUENCE [LARGE SCALE GENOMIC DNA]</scope>
    <source>
        <strain evidence="1">Hydrate Ridge</strain>
    </source>
</reference>
<dbReference type="EMBL" id="JSZA02000286">
    <property type="protein sequence ID" value="TGN99880.1"/>
    <property type="molecule type" value="Genomic_DNA"/>
</dbReference>
<organism evidence="1 2">
    <name type="scientific">Candidatus Thiomargarita nelsonii</name>
    <dbReference type="NCBI Taxonomy" id="1003181"/>
    <lineage>
        <taxon>Bacteria</taxon>
        <taxon>Pseudomonadati</taxon>
        <taxon>Pseudomonadota</taxon>
        <taxon>Gammaproteobacteria</taxon>
        <taxon>Thiotrichales</taxon>
        <taxon>Thiotrichaceae</taxon>
        <taxon>Thiomargarita</taxon>
    </lineage>
</organism>
<comment type="caution">
    <text evidence="1">The sequence shown here is derived from an EMBL/GenBank/DDBJ whole genome shotgun (WGS) entry which is preliminary data.</text>
</comment>
<evidence type="ECO:0008006" key="3">
    <source>
        <dbReference type="Google" id="ProtNLM"/>
    </source>
</evidence>